<evidence type="ECO:0000313" key="3">
    <source>
        <dbReference type="Proteomes" id="UP000030748"/>
    </source>
</evidence>
<dbReference type="KEGG" id="egt:105958249"/>
<dbReference type="eggNOG" id="KOG1947">
    <property type="taxonomic scope" value="Eukaryota"/>
</dbReference>
<dbReference type="FunFam" id="3.80.10.10:FF:000276">
    <property type="entry name" value="F-box/LRR-repeat protein 3"/>
    <property type="match status" value="1"/>
</dbReference>
<evidence type="ECO:0000313" key="2">
    <source>
        <dbReference type="EMBL" id="EYU37277.1"/>
    </source>
</evidence>
<dbReference type="STRING" id="4155.A0A022RAA2"/>
<dbReference type="OrthoDB" id="423607at2759"/>
<keyword evidence="3" id="KW-1185">Reference proteome</keyword>
<dbReference type="PhylomeDB" id="A0A022RAA2"/>
<dbReference type="InterPro" id="IPR032675">
    <property type="entry name" value="LRR_dom_sf"/>
</dbReference>
<dbReference type="GO" id="GO:0019005">
    <property type="term" value="C:SCF ubiquitin ligase complex"/>
    <property type="evidence" value="ECO:0000318"/>
    <property type="project" value="GO_Central"/>
</dbReference>
<sequence length="651" mass="71819">MESSSPSILKILSDDILLIIGSLLSGESDRKSFRSTCKTFYRVDSVQRTHIRILRPEFISSLLFKLPRINSIDLSVCPRIDDVAVSSLFLIIDNPNTAAQIWTHRIKRLSLSRCSGLRFNGLSMLMKNCVNIESVDVSYCSGFGDLEAAALSLAAGMKELILDKCMNISDVGLAKIAVGCPNLEKLSLRWCFDITDIGLQLLSSKCALLKHLDISYLKVSSESLRWIGGMRRLEILQMVGCGSVDDNGLHYIGKGCPSLKVLDISRCERLSSSALVSVIKGHNYNLLHICASYCFSELDGSLVEQFKDLTSLKVLRIDGARVSDATLKIISQYCNLLTEIGLGKCSVTDMGIMDLVSGCRNLKTINLTCCSKLTDSSILAISYSCRDLLCLKLECCNLLSETSLRYLASHCTKLEEIDLTDCSGINDTGLKYLSNCSELVSLKLGLCTNISDKGLSYIASNCFKIRELDLYRCKKIGDDGLAALSRGCKKLRRLILSYCDKVSDRGMEYLSCLDELSDMELRSLPKISGVGLRKLAAGCRRLSELDLKNCQNVDDSGFWAMAYYSTNLQQMNFGGTGISDVGLCMVMGNLTRLQDAKLVNLDNVSVNGFELALRASCARLKKVKLLASLRPLLSSQIIHTLQINGCRVRWD</sequence>
<feature type="domain" description="F-box/LRR-repeat protein 15-like leucin rich repeat" evidence="1">
    <location>
        <begin position="105"/>
        <end position="302"/>
    </location>
</feature>
<dbReference type="Proteomes" id="UP000030748">
    <property type="component" value="Unassembled WGS sequence"/>
</dbReference>
<dbReference type="EMBL" id="KI630555">
    <property type="protein sequence ID" value="EYU37277.1"/>
    <property type="molecule type" value="Genomic_DNA"/>
</dbReference>
<protein>
    <recommendedName>
        <fullName evidence="1">F-box/LRR-repeat protein 15-like leucin rich repeat domain-containing protein</fullName>
    </recommendedName>
</protein>
<name>A0A022RAA2_ERYGU</name>
<dbReference type="InterPro" id="IPR057207">
    <property type="entry name" value="FBXL15_LRR"/>
</dbReference>
<dbReference type="AlphaFoldDB" id="A0A022RAA2"/>
<dbReference type="PANTHER" id="PTHR13318:SF272">
    <property type="entry name" value="OS12G0552700 PROTEIN"/>
    <property type="match status" value="1"/>
</dbReference>
<dbReference type="Pfam" id="PF25372">
    <property type="entry name" value="DUF7885"/>
    <property type="match status" value="2"/>
</dbReference>
<accession>A0A022RAA2</accession>
<dbReference type="OMA" id="DLTCCRF"/>
<dbReference type="Gene3D" id="3.80.10.10">
    <property type="entry name" value="Ribonuclease Inhibitor"/>
    <property type="match status" value="4"/>
</dbReference>
<dbReference type="PANTHER" id="PTHR13318">
    <property type="entry name" value="PARTNER OF PAIRED, ISOFORM B-RELATED"/>
    <property type="match status" value="1"/>
</dbReference>
<dbReference type="InterPro" id="IPR006553">
    <property type="entry name" value="Leu-rich_rpt_Cys-con_subtyp"/>
</dbReference>
<gene>
    <name evidence="2" type="ORF">MIMGU_mgv1a017660mg</name>
</gene>
<organism evidence="2 3">
    <name type="scientific">Erythranthe guttata</name>
    <name type="common">Yellow monkey flower</name>
    <name type="synonym">Mimulus guttatus</name>
    <dbReference type="NCBI Taxonomy" id="4155"/>
    <lineage>
        <taxon>Eukaryota</taxon>
        <taxon>Viridiplantae</taxon>
        <taxon>Streptophyta</taxon>
        <taxon>Embryophyta</taxon>
        <taxon>Tracheophyta</taxon>
        <taxon>Spermatophyta</taxon>
        <taxon>Magnoliopsida</taxon>
        <taxon>eudicotyledons</taxon>
        <taxon>Gunneridae</taxon>
        <taxon>Pentapetalae</taxon>
        <taxon>asterids</taxon>
        <taxon>lamiids</taxon>
        <taxon>Lamiales</taxon>
        <taxon>Phrymaceae</taxon>
        <taxon>Erythranthe</taxon>
    </lineage>
</organism>
<dbReference type="GO" id="GO:0031146">
    <property type="term" value="P:SCF-dependent proteasomal ubiquitin-dependent protein catabolic process"/>
    <property type="evidence" value="ECO:0000318"/>
    <property type="project" value="GO_Central"/>
</dbReference>
<dbReference type="SUPFAM" id="SSF52047">
    <property type="entry name" value="RNI-like"/>
    <property type="match status" value="2"/>
</dbReference>
<reference evidence="2 3" key="1">
    <citation type="journal article" date="2013" name="Proc. Natl. Acad. Sci. U.S.A.">
        <title>Fine-scale variation in meiotic recombination in Mimulus inferred from population shotgun sequencing.</title>
        <authorList>
            <person name="Hellsten U."/>
            <person name="Wright K.M."/>
            <person name="Jenkins J."/>
            <person name="Shu S."/>
            <person name="Yuan Y."/>
            <person name="Wessler S.R."/>
            <person name="Schmutz J."/>
            <person name="Willis J.H."/>
            <person name="Rokhsar D.S."/>
        </authorList>
    </citation>
    <scope>NUCLEOTIDE SEQUENCE [LARGE SCALE GENOMIC DNA]</scope>
    <source>
        <strain evidence="3">cv. DUN x IM62</strain>
    </source>
</reference>
<feature type="domain" description="F-box/LRR-repeat protein 15-like leucin rich repeat" evidence="1">
    <location>
        <begin position="347"/>
        <end position="566"/>
    </location>
</feature>
<evidence type="ECO:0000259" key="1">
    <source>
        <dbReference type="Pfam" id="PF25372"/>
    </source>
</evidence>
<proteinExistence type="predicted"/>
<dbReference type="SMART" id="SM00367">
    <property type="entry name" value="LRR_CC"/>
    <property type="match status" value="15"/>
</dbReference>